<protein>
    <submittedName>
        <fullName evidence="3">Aminoglycoside phosphotransferase family protein</fullName>
    </submittedName>
</protein>
<feature type="compositionally biased region" description="Basic and acidic residues" evidence="1">
    <location>
        <begin position="304"/>
        <end position="317"/>
    </location>
</feature>
<name>A0ABP5M8F6_9ACTN</name>
<dbReference type="InterPro" id="IPR002575">
    <property type="entry name" value="Aminoglycoside_PTrfase"/>
</dbReference>
<feature type="region of interest" description="Disordered" evidence="1">
    <location>
        <begin position="299"/>
        <end position="326"/>
    </location>
</feature>
<evidence type="ECO:0000256" key="1">
    <source>
        <dbReference type="SAM" id="MobiDB-lite"/>
    </source>
</evidence>
<dbReference type="RefSeq" id="WP_344281380.1">
    <property type="nucleotide sequence ID" value="NZ_BAAAMR010000125.1"/>
</dbReference>
<dbReference type="Gene3D" id="3.90.1200.10">
    <property type="match status" value="1"/>
</dbReference>
<reference evidence="4" key="1">
    <citation type="journal article" date="2019" name="Int. J. Syst. Evol. Microbiol.">
        <title>The Global Catalogue of Microorganisms (GCM) 10K type strain sequencing project: providing services to taxonomists for standard genome sequencing and annotation.</title>
        <authorList>
            <consortium name="The Broad Institute Genomics Platform"/>
            <consortium name="The Broad Institute Genome Sequencing Center for Infectious Disease"/>
            <person name="Wu L."/>
            <person name="Ma J."/>
        </authorList>
    </citation>
    <scope>NUCLEOTIDE SEQUENCE [LARGE SCALE GENOMIC DNA]</scope>
    <source>
        <strain evidence="4">JCM 13850</strain>
    </source>
</reference>
<organism evidence="3 4">
    <name type="scientific">Actinomadura napierensis</name>
    <dbReference type="NCBI Taxonomy" id="267854"/>
    <lineage>
        <taxon>Bacteria</taxon>
        <taxon>Bacillati</taxon>
        <taxon>Actinomycetota</taxon>
        <taxon>Actinomycetes</taxon>
        <taxon>Streptosporangiales</taxon>
        <taxon>Thermomonosporaceae</taxon>
        <taxon>Actinomadura</taxon>
    </lineage>
</organism>
<evidence type="ECO:0000313" key="3">
    <source>
        <dbReference type="EMBL" id="GAA2165182.1"/>
    </source>
</evidence>
<evidence type="ECO:0000313" key="4">
    <source>
        <dbReference type="Proteomes" id="UP001501020"/>
    </source>
</evidence>
<comment type="caution">
    <text evidence="3">The sequence shown here is derived from an EMBL/GenBank/DDBJ whole genome shotgun (WGS) entry which is preliminary data.</text>
</comment>
<dbReference type="InterPro" id="IPR011009">
    <property type="entry name" value="Kinase-like_dom_sf"/>
</dbReference>
<gene>
    <name evidence="3" type="ORF">GCM10009727_83590</name>
</gene>
<keyword evidence="4" id="KW-1185">Reference proteome</keyword>
<dbReference type="Proteomes" id="UP001501020">
    <property type="component" value="Unassembled WGS sequence"/>
</dbReference>
<evidence type="ECO:0000259" key="2">
    <source>
        <dbReference type="Pfam" id="PF01636"/>
    </source>
</evidence>
<dbReference type="EMBL" id="BAAAMR010000125">
    <property type="protein sequence ID" value="GAA2165182.1"/>
    <property type="molecule type" value="Genomic_DNA"/>
</dbReference>
<dbReference type="Pfam" id="PF01636">
    <property type="entry name" value="APH"/>
    <property type="match status" value="1"/>
</dbReference>
<accession>A0ABP5M8F6</accession>
<proteinExistence type="predicted"/>
<dbReference type="SUPFAM" id="SSF56112">
    <property type="entry name" value="Protein kinase-like (PK-like)"/>
    <property type="match status" value="1"/>
</dbReference>
<sequence>METETAPPELFARLVEIGRDSSRVAARASDAPPEPETLYDRHGVLVVRVGDVVVKAHQPGREYGEPFLQRIKVAASLPDLLLGPLGPPSNVDGHTVTLSLYGEPVDPHKELPWEDAGRLLAALHSTPMPADAPPWGRPTRVVTQVARLGDGPAEDEVRRAFATLPAWIRGEGGARPERAECLIHGDWHLGQMVRARDGHWRLIDIEDLGRGDPAWDLARPAALYLSGVLHPDEWMGFLDAYVAGGGPAIPDGDDPWAALDIPARSLAIQIAATCVISARRDDRPLDGAEQAVVDACGRISAAGTRHDRPHDRPHDRSPGGAHDVARNLPYI</sequence>
<feature type="domain" description="Aminoglycoside phosphotransferase" evidence="2">
    <location>
        <begin position="109"/>
        <end position="251"/>
    </location>
</feature>